<comment type="caution">
    <text evidence="3">The sequence shown here is derived from an EMBL/GenBank/DDBJ whole genome shotgun (WGS) entry which is preliminary data.</text>
</comment>
<evidence type="ECO:0000313" key="4">
    <source>
        <dbReference type="Proteomes" id="UP001549167"/>
    </source>
</evidence>
<feature type="transmembrane region" description="Helical" evidence="2">
    <location>
        <begin position="7"/>
        <end position="27"/>
    </location>
</feature>
<dbReference type="EMBL" id="JBEPMX010000019">
    <property type="protein sequence ID" value="MET3684440.1"/>
    <property type="molecule type" value="Genomic_DNA"/>
</dbReference>
<evidence type="ECO:0000313" key="3">
    <source>
        <dbReference type="EMBL" id="MET3684440.1"/>
    </source>
</evidence>
<dbReference type="Proteomes" id="UP001549167">
    <property type="component" value="Unassembled WGS sequence"/>
</dbReference>
<keyword evidence="4" id="KW-1185">Reference proteome</keyword>
<reference evidence="3 4" key="1">
    <citation type="submission" date="2024-06" db="EMBL/GenBank/DDBJ databases">
        <title>Genomic Encyclopedia of Type Strains, Phase IV (KMG-IV): sequencing the most valuable type-strain genomes for metagenomic binning, comparative biology and taxonomic classification.</title>
        <authorList>
            <person name="Goeker M."/>
        </authorList>
    </citation>
    <scope>NUCLEOTIDE SEQUENCE [LARGE SCALE GENOMIC DNA]</scope>
    <source>
        <strain evidence="3 4">DSM 23520</strain>
    </source>
</reference>
<feature type="region of interest" description="Disordered" evidence="1">
    <location>
        <begin position="173"/>
        <end position="234"/>
    </location>
</feature>
<organism evidence="3 4">
    <name type="scientific">Alkalibacillus flavidus</name>
    <dbReference type="NCBI Taxonomy" id="546021"/>
    <lineage>
        <taxon>Bacteria</taxon>
        <taxon>Bacillati</taxon>
        <taxon>Bacillota</taxon>
        <taxon>Bacilli</taxon>
        <taxon>Bacillales</taxon>
        <taxon>Bacillaceae</taxon>
        <taxon>Alkalibacillus</taxon>
    </lineage>
</organism>
<dbReference type="RefSeq" id="WP_354221795.1">
    <property type="nucleotide sequence ID" value="NZ_JBEPMX010000019.1"/>
</dbReference>
<feature type="transmembrane region" description="Helical" evidence="2">
    <location>
        <begin position="53"/>
        <end position="70"/>
    </location>
</feature>
<accession>A0ABV2KXY4</accession>
<evidence type="ECO:0000256" key="1">
    <source>
        <dbReference type="SAM" id="MobiDB-lite"/>
    </source>
</evidence>
<gene>
    <name evidence="3" type="ORF">ABID56_002577</name>
</gene>
<feature type="transmembrane region" description="Helical" evidence="2">
    <location>
        <begin position="116"/>
        <end position="133"/>
    </location>
</feature>
<keyword evidence="2" id="KW-1133">Transmembrane helix</keyword>
<name>A0ABV2KXY4_9BACI</name>
<protein>
    <submittedName>
        <fullName evidence="3">Uncharacterized protein</fullName>
    </submittedName>
</protein>
<evidence type="ECO:0000256" key="2">
    <source>
        <dbReference type="SAM" id="Phobius"/>
    </source>
</evidence>
<sequence length="234" mass="26476">MNYFRLFSGVILIAFFFPWFSVGFFGYSESLSGMDVASLPDDPMGRSLGDEAFILYIFYIVPIFATLSLLKPTSKVLHVVTSIVISILMFLTVLVMNDSFSSYGVVGPSVTDVLSWGFYLTIAGVIGLIVVTFKFNSLIEDPRVVNGQPKTKRQAYIPKNEQTRNFYMPTEDQMPATQPEELPKKFRNINQPKPAPKQVQPKQKFTETGSGPKQEYTKPKPEPKQVVVFDKFWD</sequence>
<keyword evidence="2" id="KW-0812">Transmembrane</keyword>
<feature type="transmembrane region" description="Helical" evidence="2">
    <location>
        <begin position="77"/>
        <end position="96"/>
    </location>
</feature>
<keyword evidence="2" id="KW-0472">Membrane</keyword>
<proteinExistence type="predicted"/>